<keyword evidence="1" id="KW-0472">Membrane</keyword>
<dbReference type="KEGG" id="beu:BE0216_08130"/>
<organism evidence="2 3">
    <name type="scientific">Bifidobacterium eulemuris</name>
    <dbReference type="NCBI Taxonomy" id="1765219"/>
    <lineage>
        <taxon>Bacteria</taxon>
        <taxon>Bacillati</taxon>
        <taxon>Actinomycetota</taxon>
        <taxon>Actinomycetes</taxon>
        <taxon>Bifidobacteriales</taxon>
        <taxon>Bifidobacteriaceae</taxon>
        <taxon>Bifidobacterium</taxon>
    </lineage>
</organism>
<feature type="transmembrane region" description="Helical" evidence="1">
    <location>
        <begin position="21"/>
        <end position="42"/>
    </location>
</feature>
<dbReference type="Proteomes" id="UP000593943">
    <property type="component" value="Chromosome"/>
</dbReference>
<dbReference type="OrthoDB" id="3223041at2"/>
<keyword evidence="1" id="KW-1133">Transmembrane helix</keyword>
<dbReference type="EMBL" id="CP062938">
    <property type="protein sequence ID" value="QOL33211.1"/>
    <property type="molecule type" value="Genomic_DNA"/>
</dbReference>
<gene>
    <name evidence="2" type="ORF">BE0216_08130</name>
</gene>
<proteinExistence type="predicted"/>
<protein>
    <submittedName>
        <fullName evidence="2">DUF4012 domain-containing protein</fullName>
    </submittedName>
</protein>
<name>A0A7L9SS65_9BIFI</name>
<sequence>MRTKRIAHARALPRKKHTTRRIVLAFLLLVIVVGGCCGFMMFRSAMSAKNHLNNVIATAQSLNSGDMTDALTNIGSSVESIQTEAAAAKQDVSGPLWTAAEWIPVVGSDISSVRSAVNTLDDFAQTTLPQLQQAVNTLTGSSLSDGDGGLNMEPIITAADQLTVANDSLAAQAQTINDLPDAKIGLVQDALSKGKTQLTAVADTVNQLTGIVNMLPSFLGTDGARNYVLLAQTNSEIRGAGGMVGSVGSFSADNGKISVGEFHSNTQFSGNATDQIGEGESTLYSDMYFGTAIHNITSSPDFPQVARMASEFWEQQSFGGTSDGVMSLDPVALQAMIGATGSVTLSDGRVLDGTNTADFLLNGVYLEVSVEEQDTYFSETASQVIANMFTNMDSTKMMNLAKALMNMAGQRHFYFWSFHDEDVETLRDAGMTGEINNSESDSTVGLYLNEMYASKLDYYVDRHTVVEQTGTNADGSATYHVTTTLTNTMTAALNATVPWYINHLTPDGTAGNRTMIFAPTGGTVSNITASNGAQFTQVDAYDRTVYLGQLDIPVETTITLEWDVTTQAGADPLQIDQTPTCSDDPGIEYRY</sequence>
<dbReference type="InterPro" id="IPR025101">
    <property type="entry name" value="DUF4012"/>
</dbReference>
<evidence type="ECO:0000313" key="2">
    <source>
        <dbReference type="EMBL" id="QOL33211.1"/>
    </source>
</evidence>
<reference evidence="2 3" key="1">
    <citation type="submission" date="2020-10" db="EMBL/GenBank/DDBJ databases">
        <title>Genome sequencing of Bifidobacterium eulemuris_DSMZ_100216.</title>
        <authorList>
            <person name="Kim J."/>
        </authorList>
    </citation>
    <scope>NUCLEOTIDE SEQUENCE [LARGE SCALE GENOMIC DNA]</scope>
    <source>
        <strain evidence="2 3">DSM 100216</strain>
    </source>
</reference>
<dbReference type="Pfam" id="PF13196">
    <property type="entry name" value="DUF4012"/>
    <property type="match status" value="1"/>
</dbReference>
<keyword evidence="1" id="KW-0812">Transmembrane</keyword>
<dbReference type="AlphaFoldDB" id="A0A7L9SS65"/>
<keyword evidence="3" id="KW-1185">Reference proteome</keyword>
<evidence type="ECO:0000256" key="1">
    <source>
        <dbReference type="SAM" id="Phobius"/>
    </source>
</evidence>
<evidence type="ECO:0000313" key="3">
    <source>
        <dbReference type="Proteomes" id="UP000593943"/>
    </source>
</evidence>
<accession>A0A7L9SS65</accession>